<proteinExistence type="predicted"/>
<dbReference type="KEGG" id="kpin:30170755"/>
<dbReference type="EMBL" id="CP144524">
    <property type="protein sequence ID" value="WWC70894.1"/>
    <property type="molecule type" value="Genomic_DNA"/>
</dbReference>
<reference evidence="2" key="3">
    <citation type="submission" date="2016-07" db="EMBL/GenBank/DDBJ databases">
        <title>Evolution of pathogenesis and genome organization in the Tremellales.</title>
        <authorList>
            <person name="Cuomo C."/>
            <person name="Litvintseva A."/>
            <person name="Heitman J."/>
            <person name="Chen Y."/>
            <person name="Sun S."/>
            <person name="Springer D."/>
            <person name="Dromer F."/>
            <person name="Young S."/>
            <person name="Zeng Q."/>
            <person name="Chapman S."/>
            <person name="Gujja S."/>
            <person name="Saif S."/>
            <person name="Birren B."/>
        </authorList>
    </citation>
    <scope>NUCLEOTIDE SEQUENCE</scope>
    <source>
        <strain evidence="2">CBS 10737</strain>
    </source>
</reference>
<evidence type="ECO:0000313" key="4">
    <source>
        <dbReference type="Proteomes" id="UP000094020"/>
    </source>
</evidence>
<keyword evidence="1" id="KW-0472">Membrane</keyword>
<dbReference type="RefSeq" id="XP_019012890.1">
    <property type="nucleotide sequence ID" value="XM_019154150.1"/>
</dbReference>
<protein>
    <submittedName>
        <fullName evidence="2">Uncharacterized protein</fullName>
    </submittedName>
</protein>
<feature type="transmembrane region" description="Helical" evidence="1">
    <location>
        <begin position="52"/>
        <end position="76"/>
    </location>
</feature>
<gene>
    <name evidence="2" type="ORF">I206_02386</name>
    <name evidence="3" type="ORF">I206_104846</name>
</gene>
<evidence type="ECO:0000313" key="2">
    <source>
        <dbReference type="EMBL" id="OCF51671.1"/>
    </source>
</evidence>
<name>A0A1B9I8B5_9TREE</name>
<organism evidence="2">
    <name type="scientific">Kwoniella pini CBS 10737</name>
    <dbReference type="NCBI Taxonomy" id="1296096"/>
    <lineage>
        <taxon>Eukaryota</taxon>
        <taxon>Fungi</taxon>
        <taxon>Dikarya</taxon>
        <taxon>Basidiomycota</taxon>
        <taxon>Agaricomycotina</taxon>
        <taxon>Tremellomycetes</taxon>
        <taxon>Tremellales</taxon>
        <taxon>Cryptococcaceae</taxon>
        <taxon>Kwoniella</taxon>
    </lineage>
</organism>
<dbReference type="Proteomes" id="UP000094020">
    <property type="component" value="Chromosome 6"/>
</dbReference>
<reference evidence="2" key="1">
    <citation type="submission" date="2013-07" db="EMBL/GenBank/DDBJ databases">
        <title>The Genome Sequence of Cryptococcus pinus CBS10737.</title>
        <authorList>
            <consortium name="The Broad Institute Genome Sequencing Platform"/>
            <person name="Cuomo C."/>
            <person name="Litvintseva A."/>
            <person name="Chen Y."/>
            <person name="Heitman J."/>
            <person name="Sun S."/>
            <person name="Springer D."/>
            <person name="Dromer F."/>
            <person name="Young S.K."/>
            <person name="Zeng Q."/>
            <person name="Gargeya S."/>
            <person name="Fitzgerald M."/>
            <person name="Abouelleil A."/>
            <person name="Alvarado L."/>
            <person name="Berlin A.M."/>
            <person name="Chapman S.B."/>
            <person name="Dewar J."/>
            <person name="Goldberg J."/>
            <person name="Griggs A."/>
            <person name="Gujja S."/>
            <person name="Hansen M."/>
            <person name="Howarth C."/>
            <person name="Imamovic A."/>
            <person name="Larimer J."/>
            <person name="McCowan C."/>
            <person name="Murphy C."/>
            <person name="Pearson M."/>
            <person name="Priest M."/>
            <person name="Roberts A."/>
            <person name="Saif S."/>
            <person name="Shea T."/>
            <person name="Sykes S."/>
            <person name="Wortman J."/>
            <person name="Nusbaum C."/>
            <person name="Birren B."/>
        </authorList>
    </citation>
    <scope>NUCLEOTIDE SEQUENCE [LARGE SCALE GENOMIC DNA]</scope>
    <source>
        <strain evidence="2">CBS 10737</strain>
    </source>
</reference>
<keyword evidence="1" id="KW-1133">Transmembrane helix</keyword>
<dbReference type="OrthoDB" id="10553406at2759"/>
<dbReference type="GeneID" id="30170755"/>
<accession>A0A1B9I8B5</accession>
<reference evidence="3" key="4">
    <citation type="submission" date="2024-02" db="EMBL/GenBank/DDBJ databases">
        <title>Comparative genomics of Cryptococcus and Kwoniella reveals pathogenesis evolution and contrasting modes of karyotype evolution via chromosome fusion or intercentromeric recombination.</title>
        <authorList>
            <person name="Coelho M.A."/>
            <person name="David-Palma M."/>
            <person name="Shea T."/>
            <person name="Bowers K."/>
            <person name="McGinley-Smith S."/>
            <person name="Mohammad A.W."/>
            <person name="Gnirke A."/>
            <person name="Yurkov A.M."/>
            <person name="Nowrousian M."/>
            <person name="Sun S."/>
            <person name="Cuomo C.A."/>
            <person name="Heitman J."/>
        </authorList>
    </citation>
    <scope>NUCLEOTIDE SEQUENCE</scope>
    <source>
        <strain evidence="3">CBS 10737</strain>
    </source>
</reference>
<evidence type="ECO:0000256" key="1">
    <source>
        <dbReference type="SAM" id="Phobius"/>
    </source>
</evidence>
<reference evidence="3" key="2">
    <citation type="submission" date="2013-07" db="EMBL/GenBank/DDBJ databases">
        <authorList>
            <consortium name="The Broad Institute Genome Sequencing Platform"/>
            <person name="Cuomo C."/>
            <person name="Litvintseva A."/>
            <person name="Chen Y."/>
            <person name="Heitman J."/>
            <person name="Sun S."/>
            <person name="Springer D."/>
            <person name="Dromer F."/>
            <person name="Young S.K."/>
            <person name="Zeng Q."/>
            <person name="Gargeya S."/>
            <person name="Fitzgerald M."/>
            <person name="Abouelleil A."/>
            <person name="Alvarado L."/>
            <person name="Berlin A.M."/>
            <person name="Chapman S.B."/>
            <person name="Dewar J."/>
            <person name="Goldberg J."/>
            <person name="Griggs A."/>
            <person name="Gujja S."/>
            <person name="Hansen M."/>
            <person name="Howarth C."/>
            <person name="Imamovic A."/>
            <person name="Larimer J."/>
            <person name="McCowan C."/>
            <person name="Murphy C."/>
            <person name="Pearson M."/>
            <person name="Priest M."/>
            <person name="Roberts A."/>
            <person name="Saif S."/>
            <person name="Shea T."/>
            <person name="Sykes S."/>
            <person name="Wortman J."/>
            <person name="Nusbaum C."/>
            <person name="Birren B."/>
        </authorList>
    </citation>
    <scope>NUCLEOTIDE SEQUENCE</scope>
    <source>
        <strain evidence="3">CBS 10737</strain>
    </source>
</reference>
<sequence>MFTLVLPVIGSKPLSIPLNTEISYQSLELSSNKSSSSSLHEFATRNQGEGGIGIGAIIGIIISILSIILLILFLIIKNKRKFYSNDLIYNTSSPPRYNIKATNKSYFPSQMNHPILPRYNGNLNSIIQQSNYNQNQNQNNQIQFPSTVYNSGGYYSKQNKVRFGGVGIRHY</sequence>
<dbReference type="EMBL" id="KV700115">
    <property type="protein sequence ID" value="OCF51671.1"/>
    <property type="molecule type" value="Genomic_DNA"/>
</dbReference>
<keyword evidence="4" id="KW-1185">Reference proteome</keyword>
<evidence type="ECO:0000313" key="3">
    <source>
        <dbReference type="EMBL" id="WWC70894.1"/>
    </source>
</evidence>
<keyword evidence="1" id="KW-0812">Transmembrane</keyword>
<dbReference type="AlphaFoldDB" id="A0A1B9I8B5"/>